<sequence length="487" mass="55726">MKKSKNIISKILLIIAAVIIIATLYISLNFKEQGLRNILFHIGNGLKGTSPSVILTGIIACIIPFSLLLVILSLPIFILKKRNRVSENKLYKINLKYSVVLLMTSFILSYSLLGGNDYVKAVFQESSIIEENYVDPKEVNISFPKEKQNLIIIYSESLENSLLNKNLGGGWEYSLMPELEQIAMDNLNFSNSNKIGGFHQVEGTTWTIAGMTGSTAGVPIKGYANNEYKSENFLNGAYSLGDILEKEGYNLEIIMGSTAEFGGKKQYYKNHGNYKIFDFDYAVANGYMREEDKVWWGFEDSKLFKWSKEEVKKLAADDKPFNLIIETVNTHFTDGYLEDSAEEKYYNQYENVYAHSSKQIGEFIEWVKRQDFYKNTTIVILGDHLGMQDKLYEDNMVENYDRTVYNAFINSKSPAKNNKNRQFTTFDMYPTILASIGVDIPGNKLGLGVNMFSKEETLLEKYGNEYLNEELKKNSIFYNREILEEDY</sequence>
<protein>
    <submittedName>
        <fullName evidence="1">LTA synthase family protein</fullName>
    </submittedName>
</protein>
<evidence type="ECO:0000313" key="2">
    <source>
        <dbReference type="Proteomes" id="UP000595814"/>
    </source>
</evidence>
<name>A0AC61MNI5_9FIRM</name>
<organism evidence="1 2">
    <name type="scientific">Miniphocaeibacter halophilus</name>
    <dbReference type="NCBI Taxonomy" id="2931922"/>
    <lineage>
        <taxon>Bacteria</taxon>
        <taxon>Bacillati</taxon>
        <taxon>Bacillota</taxon>
        <taxon>Tissierellia</taxon>
        <taxon>Tissierellales</taxon>
        <taxon>Peptoniphilaceae</taxon>
        <taxon>Miniphocaeibacter</taxon>
    </lineage>
</organism>
<reference evidence="1 2" key="1">
    <citation type="journal article" date="2022" name="Int. J. Syst. Evol. Microbiol.">
        <title>Miniphocaeibacter halophilus sp. nov., an ammonium-tolerant acetate-producing bacterium isolated from a biogas system.</title>
        <authorList>
            <person name="Schnurer A."/>
            <person name="Singh A."/>
            <person name="Bi S."/>
            <person name="Qiao W."/>
            <person name="Westerholm M."/>
        </authorList>
    </citation>
    <scope>NUCLEOTIDE SEQUENCE [LARGE SCALE GENOMIC DNA]</scope>
    <source>
        <strain evidence="1 2">AMB_01</strain>
    </source>
</reference>
<gene>
    <name evidence="1" type="ORF">JFY71_07055</name>
</gene>
<evidence type="ECO:0000313" key="1">
    <source>
        <dbReference type="EMBL" id="QQK07086.1"/>
    </source>
</evidence>
<dbReference type="Proteomes" id="UP000595814">
    <property type="component" value="Chromosome"/>
</dbReference>
<accession>A0AC61MNI5</accession>
<proteinExistence type="predicted"/>
<dbReference type="EMBL" id="CP066744">
    <property type="protein sequence ID" value="QQK07086.1"/>
    <property type="molecule type" value="Genomic_DNA"/>
</dbReference>
<keyword evidence="2" id="KW-1185">Reference proteome</keyword>